<dbReference type="Pfam" id="PF01882">
    <property type="entry name" value="DUF58"/>
    <property type="match status" value="1"/>
</dbReference>
<evidence type="ECO:0000313" key="4">
    <source>
        <dbReference type="Proteomes" id="UP000245166"/>
    </source>
</evidence>
<dbReference type="InterPro" id="IPR008972">
    <property type="entry name" value="Cupredoxin"/>
</dbReference>
<reference evidence="3 4" key="1">
    <citation type="submission" date="2018-03" db="EMBL/GenBank/DDBJ databases">
        <title>Genome assembly of novel Miniimonas species PCH200.</title>
        <authorList>
            <person name="Thakur V."/>
            <person name="Kumar V."/>
            <person name="Singh D."/>
        </authorList>
    </citation>
    <scope>NUCLEOTIDE SEQUENCE [LARGE SCALE GENOMIC DNA]</scope>
    <source>
        <strain evidence="3 4">PCH200</strain>
    </source>
</reference>
<dbReference type="PANTHER" id="PTHR34351:SF1">
    <property type="entry name" value="SLR1927 PROTEIN"/>
    <property type="match status" value="1"/>
</dbReference>
<feature type="transmembrane region" description="Helical" evidence="1">
    <location>
        <begin position="20"/>
        <end position="39"/>
    </location>
</feature>
<dbReference type="InterPro" id="IPR002881">
    <property type="entry name" value="DUF58"/>
</dbReference>
<sequence>MAVGVLTVAGAFVLRERDLIFVGVLALVLPALAWAATGLRRVSLAVEHRVVPQRLQAGEGGVVRVRLRNTYDRTTRPLDVLQPGVRLLMPGARRTVPPIAPGEWGELRIPIEARRRGSYTIGSPLLRQTDPLGLSQVRRRLPARTEVLVLPTVVPLVGLPRGLNGRGSATGTSSATAAGGDPDAGVRAYRMGDDIRSVHWRASARLEEDLVVRVAAATTLGTALLVLDHRTSAYRLGPPEDRDDGEDGLEVAVTLGASIGHHLLEQDVDLTVVDHTGHVLVQGHDVADELLGVLAAAGTRRGELHPTAPAGTDAVVAVVGPLSGAEARTLAGLRRGAAIAFVLDDAAGVRDGSECAAVLRAAGWRVVPVDVGDAATPDGGAHLAHAWRGACTLTSVAARGPAHEEGVR</sequence>
<proteinExistence type="predicted"/>
<dbReference type="AlphaFoldDB" id="A0A2U1ZVS9"/>
<keyword evidence="1" id="KW-0812">Transmembrane</keyword>
<dbReference type="PANTHER" id="PTHR34351">
    <property type="entry name" value="SLR1927 PROTEIN-RELATED"/>
    <property type="match status" value="1"/>
</dbReference>
<keyword evidence="4" id="KW-1185">Reference proteome</keyword>
<evidence type="ECO:0000256" key="1">
    <source>
        <dbReference type="SAM" id="Phobius"/>
    </source>
</evidence>
<keyword evidence="1" id="KW-0472">Membrane</keyword>
<evidence type="ECO:0000313" key="3">
    <source>
        <dbReference type="EMBL" id="PWD51032.1"/>
    </source>
</evidence>
<gene>
    <name evidence="3" type="ORF">C8046_10620</name>
</gene>
<dbReference type="Proteomes" id="UP000245166">
    <property type="component" value="Unassembled WGS sequence"/>
</dbReference>
<dbReference type="SUPFAM" id="SSF49503">
    <property type="entry name" value="Cupredoxins"/>
    <property type="match status" value="1"/>
</dbReference>
<keyword evidence="1" id="KW-1133">Transmembrane helix</keyword>
<dbReference type="EMBL" id="PYHR01000002">
    <property type="protein sequence ID" value="PWD51032.1"/>
    <property type="molecule type" value="Genomic_DNA"/>
</dbReference>
<comment type="caution">
    <text evidence="3">The sequence shown here is derived from an EMBL/GenBank/DDBJ whole genome shotgun (WGS) entry which is preliminary data.</text>
</comment>
<protein>
    <recommendedName>
        <fullName evidence="2">DUF58 domain-containing protein</fullName>
    </recommendedName>
</protein>
<feature type="domain" description="DUF58" evidence="2">
    <location>
        <begin position="186"/>
        <end position="263"/>
    </location>
</feature>
<accession>A0A2U1ZVS9</accession>
<name>A0A2U1ZVS9_9MICO</name>
<organism evidence="3 4">
    <name type="scientific">Serinibacter arcticus</name>
    <dbReference type="NCBI Taxonomy" id="1655435"/>
    <lineage>
        <taxon>Bacteria</taxon>
        <taxon>Bacillati</taxon>
        <taxon>Actinomycetota</taxon>
        <taxon>Actinomycetes</taxon>
        <taxon>Micrococcales</taxon>
        <taxon>Beutenbergiaceae</taxon>
        <taxon>Serinibacter</taxon>
    </lineage>
</organism>
<evidence type="ECO:0000259" key="2">
    <source>
        <dbReference type="Pfam" id="PF01882"/>
    </source>
</evidence>